<comment type="caution">
    <text evidence="2">The sequence shown here is derived from an EMBL/GenBank/DDBJ whole genome shotgun (WGS) entry which is preliminary data.</text>
</comment>
<sequence length="326" mass="34676">MPRDNENSAGTTADTGTGRNRSTARSRSAGRNRSTDRRRALRREVPSTVGLLADAGDFAAMCAYRSFGFDRGSDYTDYLHHVDGLLRSLAARGIHTTVALFDPDEYAEYCGETGLDPDTSETRTRFTAELAGSGTVLPYTGQPIDELVPLLVDEAVRHATWEYATTVLAGVGRCADCGEDIGHASFDRAADALKRLVAGAGAGHHHFVCSVPTEDEQLVAVLHADSSGAPDVPPRIEGRESLDFVTVLAAGLALGGPGGLVVRSTTEGHRDRVHGWRLDRGRLTALSAAAVFNAYCTDADTGDLVAPEPGVEYCPGYDVDEPGPHH</sequence>
<reference evidence="2 3" key="1">
    <citation type="submission" date="2016-01" db="EMBL/GenBank/DDBJ databases">
        <title>Streptomyces amritsarensis strain MTCC 11845 genome sequencing and assembly.</title>
        <authorList>
            <person name="Sharma D."/>
            <person name="Nair G.R."/>
            <person name="Kaur G."/>
            <person name="Manhas R.K."/>
            <person name="Mayilraj S."/>
        </authorList>
    </citation>
    <scope>NUCLEOTIDE SEQUENCE [LARGE SCALE GENOMIC DNA]</scope>
    <source>
        <strain evidence="2 3">MTCC 11845</strain>
    </source>
</reference>
<evidence type="ECO:0000256" key="1">
    <source>
        <dbReference type="SAM" id="MobiDB-lite"/>
    </source>
</evidence>
<name>A0ABX3FYS5_9ACTN</name>
<proteinExistence type="predicted"/>
<feature type="region of interest" description="Disordered" evidence="1">
    <location>
        <begin position="1"/>
        <end position="42"/>
    </location>
</feature>
<evidence type="ECO:0000313" key="3">
    <source>
        <dbReference type="Proteomes" id="UP000187151"/>
    </source>
</evidence>
<keyword evidence="3" id="KW-1185">Reference proteome</keyword>
<organism evidence="2 3">
    <name type="scientific">Streptomyces amritsarensis</name>
    <dbReference type="NCBI Taxonomy" id="681158"/>
    <lineage>
        <taxon>Bacteria</taxon>
        <taxon>Bacillati</taxon>
        <taxon>Actinomycetota</taxon>
        <taxon>Actinomycetes</taxon>
        <taxon>Kitasatosporales</taxon>
        <taxon>Streptomycetaceae</taxon>
        <taxon>Streptomyces</taxon>
    </lineage>
</organism>
<evidence type="ECO:0000313" key="2">
    <source>
        <dbReference type="EMBL" id="OLZ59415.1"/>
    </source>
</evidence>
<accession>A0ABX3FYS5</accession>
<dbReference type="RefSeq" id="WP_076046247.1">
    <property type="nucleotide sequence ID" value="NZ_MQUR01000075.1"/>
</dbReference>
<protein>
    <submittedName>
        <fullName evidence="2">Uncharacterized protein</fullName>
    </submittedName>
</protein>
<gene>
    <name evidence="2" type="ORF">AVW11_26465</name>
</gene>
<dbReference type="Proteomes" id="UP000187151">
    <property type="component" value="Unassembled WGS sequence"/>
</dbReference>
<feature type="compositionally biased region" description="Basic and acidic residues" evidence="1">
    <location>
        <begin position="33"/>
        <end position="42"/>
    </location>
</feature>
<dbReference type="EMBL" id="MQUR01000075">
    <property type="protein sequence ID" value="OLZ59415.1"/>
    <property type="molecule type" value="Genomic_DNA"/>
</dbReference>
<feature type="compositionally biased region" description="Polar residues" evidence="1">
    <location>
        <begin position="7"/>
        <end position="21"/>
    </location>
</feature>